<dbReference type="AlphaFoldDB" id="A0A9W6WI09"/>
<dbReference type="GO" id="GO:0004368">
    <property type="term" value="F:glycerol-3-phosphate dehydrogenase (quinone) activity"/>
    <property type="evidence" value="ECO:0007669"/>
    <property type="project" value="UniProtKB-EC"/>
</dbReference>
<dbReference type="InterPro" id="IPR036188">
    <property type="entry name" value="FAD/NAD-bd_sf"/>
</dbReference>
<dbReference type="EC" id="1.1.5.3" evidence="3 7"/>
<evidence type="ECO:0000256" key="6">
    <source>
        <dbReference type="ARBA" id="ARBA00023002"/>
    </source>
</evidence>
<evidence type="ECO:0000259" key="8">
    <source>
        <dbReference type="Pfam" id="PF01266"/>
    </source>
</evidence>
<evidence type="ECO:0000256" key="4">
    <source>
        <dbReference type="ARBA" id="ARBA00022630"/>
    </source>
</evidence>
<evidence type="ECO:0000256" key="7">
    <source>
        <dbReference type="RuleBase" id="RU361217"/>
    </source>
</evidence>
<comment type="caution">
    <text evidence="9">The sequence shown here is derived from an EMBL/GenBank/DDBJ whole genome shotgun (WGS) entry which is preliminary data.</text>
</comment>
<dbReference type="EMBL" id="BSXU01010074">
    <property type="protein sequence ID" value="GME70820.1"/>
    <property type="molecule type" value="Genomic_DNA"/>
</dbReference>
<dbReference type="PANTHER" id="PTHR11985">
    <property type="entry name" value="GLYCEROL-3-PHOSPHATE DEHYDROGENASE"/>
    <property type="match status" value="1"/>
</dbReference>
<reference evidence="9" key="1">
    <citation type="submission" date="2023-04" db="EMBL/GenBank/DDBJ databases">
        <title>Ambrosiozyma monospora NBRC 1965.</title>
        <authorList>
            <person name="Ichikawa N."/>
            <person name="Sato H."/>
            <person name="Tonouchi N."/>
        </authorList>
    </citation>
    <scope>NUCLEOTIDE SEQUENCE</scope>
    <source>
        <strain evidence="9">NBRC 1965</strain>
    </source>
</reference>
<accession>A0A9W6WI09</accession>
<comment type="similarity">
    <text evidence="2 7">Belongs to the FAD-dependent glycerol-3-phosphate dehydrogenase family.</text>
</comment>
<dbReference type="SUPFAM" id="SSF51905">
    <property type="entry name" value="FAD/NAD(P)-binding domain"/>
    <property type="match status" value="1"/>
</dbReference>
<keyword evidence="10" id="KW-1185">Reference proteome</keyword>
<evidence type="ECO:0000313" key="10">
    <source>
        <dbReference type="Proteomes" id="UP001165063"/>
    </source>
</evidence>
<evidence type="ECO:0000256" key="1">
    <source>
        <dbReference type="ARBA" id="ARBA00001974"/>
    </source>
</evidence>
<evidence type="ECO:0000313" key="9">
    <source>
        <dbReference type="EMBL" id="GME70820.1"/>
    </source>
</evidence>
<dbReference type="InterPro" id="IPR006076">
    <property type="entry name" value="FAD-dep_OxRdtase"/>
</dbReference>
<dbReference type="PRINTS" id="PR01001">
    <property type="entry name" value="FADG3PDH"/>
</dbReference>
<organism evidence="9 10">
    <name type="scientific">Ambrosiozyma monospora</name>
    <name type="common">Yeast</name>
    <name type="synonym">Endomycopsis monosporus</name>
    <dbReference type="NCBI Taxonomy" id="43982"/>
    <lineage>
        <taxon>Eukaryota</taxon>
        <taxon>Fungi</taxon>
        <taxon>Dikarya</taxon>
        <taxon>Ascomycota</taxon>
        <taxon>Saccharomycotina</taxon>
        <taxon>Pichiomycetes</taxon>
        <taxon>Pichiales</taxon>
        <taxon>Pichiaceae</taxon>
        <taxon>Ambrosiozyma</taxon>
    </lineage>
</organism>
<feature type="domain" description="FAD dependent oxidoreductase" evidence="8">
    <location>
        <begin position="99"/>
        <end position="146"/>
    </location>
</feature>
<keyword evidence="6 7" id="KW-0560">Oxidoreductase</keyword>
<sequence length="147" mass="15387">MSARSFSKLAKRTVAGVSTIALGGYFLNSHLQSQSILSNDSTNNNNGSKFPAFITQLPHPPTRQELLAKLGSTVKSLGFKQDSIDQGSLTTKDAQSKYDVIVVGGGATGSGTALDLSLRGLKVLVLEKNDFASGTSSKSTKMAHGGR</sequence>
<dbReference type="PANTHER" id="PTHR11985:SF15">
    <property type="entry name" value="GLYCEROL-3-PHOSPHATE DEHYDROGENASE, MITOCHONDRIAL"/>
    <property type="match status" value="1"/>
</dbReference>
<dbReference type="OrthoDB" id="264015at2759"/>
<dbReference type="Proteomes" id="UP001165063">
    <property type="component" value="Unassembled WGS sequence"/>
</dbReference>
<keyword evidence="5" id="KW-0274">FAD</keyword>
<keyword evidence="4 7" id="KW-0285">Flavoprotein</keyword>
<comment type="catalytic activity">
    <reaction evidence="7">
        <text>a quinone + sn-glycerol 3-phosphate = dihydroxyacetone phosphate + a quinol</text>
        <dbReference type="Rhea" id="RHEA:18977"/>
        <dbReference type="ChEBI" id="CHEBI:24646"/>
        <dbReference type="ChEBI" id="CHEBI:57597"/>
        <dbReference type="ChEBI" id="CHEBI:57642"/>
        <dbReference type="ChEBI" id="CHEBI:132124"/>
        <dbReference type="EC" id="1.1.5.3"/>
    </reaction>
</comment>
<proteinExistence type="inferred from homology"/>
<dbReference type="PROSITE" id="PS00977">
    <property type="entry name" value="FAD_G3PDH_1"/>
    <property type="match status" value="1"/>
</dbReference>
<evidence type="ECO:0000256" key="3">
    <source>
        <dbReference type="ARBA" id="ARBA00013029"/>
    </source>
</evidence>
<dbReference type="Gene3D" id="3.50.50.60">
    <property type="entry name" value="FAD/NAD(P)-binding domain"/>
    <property type="match status" value="1"/>
</dbReference>
<name>A0A9W6WI09_AMBMO</name>
<evidence type="ECO:0000256" key="5">
    <source>
        <dbReference type="ARBA" id="ARBA00022827"/>
    </source>
</evidence>
<dbReference type="InterPro" id="IPR000447">
    <property type="entry name" value="G3P_DH_FAD-dep"/>
</dbReference>
<gene>
    <name evidence="9" type="ORF">Amon01_000921600</name>
</gene>
<evidence type="ECO:0000256" key="2">
    <source>
        <dbReference type="ARBA" id="ARBA00007330"/>
    </source>
</evidence>
<comment type="cofactor">
    <cofactor evidence="1 7">
        <name>FAD</name>
        <dbReference type="ChEBI" id="CHEBI:57692"/>
    </cofactor>
</comment>
<dbReference type="Pfam" id="PF01266">
    <property type="entry name" value="DAO"/>
    <property type="match status" value="1"/>
</dbReference>
<protein>
    <recommendedName>
        <fullName evidence="3 7">Glycerol-3-phosphate dehydrogenase</fullName>
        <ecNumber evidence="3 7">1.1.5.3</ecNumber>
    </recommendedName>
</protein>
<dbReference type="GO" id="GO:0006072">
    <property type="term" value="P:glycerol-3-phosphate metabolic process"/>
    <property type="evidence" value="ECO:0007669"/>
    <property type="project" value="UniProtKB-UniRule"/>
</dbReference>